<evidence type="ECO:0000259" key="5">
    <source>
        <dbReference type="SMART" id="SM00043"/>
    </source>
</evidence>
<dbReference type="Proteomes" id="UP001620626">
    <property type="component" value="Unassembled WGS sequence"/>
</dbReference>
<dbReference type="PANTHER" id="PTHR46186:SF2">
    <property type="entry name" value="CYSTATIN"/>
    <property type="match status" value="1"/>
</dbReference>
<dbReference type="PANTHER" id="PTHR46186">
    <property type="entry name" value="CYSTATIN"/>
    <property type="match status" value="1"/>
</dbReference>
<evidence type="ECO:0000256" key="3">
    <source>
        <dbReference type="ARBA" id="ARBA00022704"/>
    </source>
</evidence>
<dbReference type="InterPro" id="IPR046350">
    <property type="entry name" value="Cystatin_sf"/>
</dbReference>
<dbReference type="SUPFAM" id="SSF54403">
    <property type="entry name" value="Cystatin/monellin"/>
    <property type="match status" value="1"/>
</dbReference>
<keyword evidence="2" id="KW-0646">Protease inhibitor</keyword>
<evidence type="ECO:0000256" key="1">
    <source>
        <dbReference type="ARBA" id="ARBA00009403"/>
    </source>
</evidence>
<proteinExistence type="inferred from homology"/>
<feature type="signal peptide" evidence="4">
    <location>
        <begin position="1"/>
        <end position="19"/>
    </location>
</feature>
<keyword evidence="7" id="KW-1185">Reference proteome</keyword>
<comment type="similarity">
    <text evidence="1">Belongs to the cystatin family.</text>
</comment>
<dbReference type="EMBL" id="JBICBT010000806">
    <property type="protein sequence ID" value="KAL3099772.1"/>
    <property type="molecule type" value="Genomic_DNA"/>
</dbReference>
<comment type="caution">
    <text evidence="6">The sequence shown here is derived from an EMBL/GenBank/DDBJ whole genome shotgun (WGS) entry which is preliminary data.</text>
</comment>
<dbReference type="AlphaFoldDB" id="A0ABD2KA09"/>
<evidence type="ECO:0000256" key="2">
    <source>
        <dbReference type="ARBA" id="ARBA00022690"/>
    </source>
</evidence>
<gene>
    <name evidence="6" type="ORF">niasHT_025294</name>
</gene>
<evidence type="ECO:0000256" key="4">
    <source>
        <dbReference type="SAM" id="SignalP"/>
    </source>
</evidence>
<sequence>MFKIFILFNAFLLIKYAITDDEREIPKGGVVKEDVNSKEIKTLASRAVDKMNQESNNTLMLIPVKVLNATSQRVAGVNFRLRILVGQSKCTKKQRKAKCKNCETETDPAARKVYKVWVFQQSWKNVEEITFEQEKMANTTGCMKFGASTGVYWVFVSSCLVRGDPRKMQLAALWASARSHISSLCLPTERWHITRAGIFKREKVSDSIGDATFAPRHLRRTAKMDICAAQQSRHLRRVICAA</sequence>
<feature type="domain" description="Cystatin" evidence="5">
    <location>
        <begin position="28"/>
        <end position="132"/>
    </location>
</feature>
<dbReference type="CDD" id="cd00042">
    <property type="entry name" value="CY"/>
    <property type="match status" value="1"/>
</dbReference>
<dbReference type="InterPro" id="IPR000010">
    <property type="entry name" value="Cystatin_dom"/>
</dbReference>
<dbReference type="Gene3D" id="3.10.450.10">
    <property type="match status" value="1"/>
</dbReference>
<feature type="chain" id="PRO_5044834837" description="Cystatin domain-containing protein" evidence="4">
    <location>
        <begin position="20"/>
        <end position="242"/>
    </location>
</feature>
<dbReference type="SMART" id="SM00043">
    <property type="entry name" value="CY"/>
    <property type="match status" value="1"/>
</dbReference>
<keyword evidence="3" id="KW-0789">Thiol protease inhibitor</keyword>
<accession>A0ABD2KA09</accession>
<organism evidence="6 7">
    <name type="scientific">Heterodera trifolii</name>
    <dbReference type="NCBI Taxonomy" id="157864"/>
    <lineage>
        <taxon>Eukaryota</taxon>
        <taxon>Metazoa</taxon>
        <taxon>Ecdysozoa</taxon>
        <taxon>Nematoda</taxon>
        <taxon>Chromadorea</taxon>
        <taxon>Rhabditida</taxon>
        <taxon>Tylenchina</taxon>
        <taxon>Tylenchomorpha</taxon>
        <taxon>Tylenchoidea</taxon>
        <taxon>Heteroderidae</taxon>
        <taxon>Heteroderinae</taxon>
        <taxon>Heterodera</taxon>
    </lineage>
</organism>
<evidence type="ECO:0000313" key="7">
    <source>
        <dbReference type="Proteomes" id="UP001620626"/>
    </source>
</evidence>
<protein>
    <recommendedName>
        <fullName evidence="5">Cystatin domain-containing protein</fullName>
    </recommendedName>
</protein>
<evidence type="ECO:0000313" key="6">
    <source>
        <dbReference type="EMBL" id="KAL3099772.1"/>
    </source>
</evidence>
<dbReference type="GO" id="GO:0004869">
    <property type="term" value="F:cysteine-type endopeptidase inhibitor activity"/>
    <property type="evidence" value="ECO:0007669"/>
    <property type="project" value="UniProtKB-KW"/>
</dbReference>
<dbReference type="Pfam" id="PF00031">
    <property type="entry name" value="Cystatin"/>
    <property type="match status" value="1"/>
</dbReference>
<name>A0ABD2KA09_9BILA</name>
<reference evidence="6 7" key="1">
    <citation type="submission" date="2024-10" db="EMBL/GenBank/DDBJ databases">
        <authorList>
            <person name="Kim D."/>
        </authorList>
    </citation>
    <scope>NUCLEOTIDE SEQUENCE [LARGE SCALE GENOMIC DNA]</scope>
    <source>
        <strain evidence="6">BH-2024</strain>
    </source>
</reference>
<keyword evidence="4" id="KW-0732">Signal</keyword>